<dbReference type="EMBL" id="BMAT01002180">
    <property type="protein sequence ID" value="GFS00766.1"/>
    <property type="molecule type" value="Genomic_DNA"/>
</dbReference>
<keyword evidence="1" id="KW-0732">Signal</keyword>
<evidence type="ECO:0008006" key="4">
    <source>
        <dbReference type="Google" id="ProtNLM"/>
    </source>
</evidence>
<sequence>MYAVNTEQRCLASSCLATLLILRSSIQPVFSTGVINRYIVGKHEQRFFRRLAWKSQTSVTVAHTSLKARPVCEIATADKANKRKGQLSVKPSKIRRLGINISSVYNRVEKEDCFSCMKTVLMRSGSLTNSQ</sequence>
<reference evidence="2 3" key="1">
    <citation type="journal article" date="2021" name="Elife">
        <title>Chloroplast acquisition without the gene transfer in kleptoplastic sea slugs, Plakobranchus ocellatus.</title>
        <authorList>
            <person name="Maeda T."/>
            <person name="Takahashi S."/>
            <person name="Yoshida T."/>
            <person name="Shimamura S."/>
            <person name="Takaki Y."/>
            <person name="Nagai Y."/>
            <person name="Toyoda A."/>
            <person name="Suzuki Y."/>
            <person name="Arimoto A."/>
            <person name="Ishii H."/>
            <person name="Satoh N."/>
            <person name="Nishiyama T."/>
            <person name="Hasebe M."/>
            <person name="Maruyama T."/>
            <person name="Minagawa J."/>
            <person name="Obokata J."/>
            <person name="Shigenobu S."/>
        </authorList>
    </citation>
    <scope>NUCLEOTIDE SEQUENCE [LARGE SCALE GENOMIC DNA]</scope>
</reference>
<protein>
    <recommendedName>
        <fullName evidence="4">Secreted protein</fullName>
    </recommendedName>
</protein>
<keyword evidence="3" id="KW-1185">Reference proteome</keyword>
<feature type="chain" id="PRO_5043954911" description="Secreted protein" evidence="1">
    <location>
        <begin position="32"/>
        <end position="131"/>
    </location>
</feature>
<dbReference type="AlphaFoldDB" id="A0AAV4HTK0"/>
<evidence type="ECO:0000313" key="2">
    <source>
        <dbReference type="EMBL" id="GFS00766.1"/>
    </source>
</evidence>
<evidence type="ECO:0000313" key="3">
    <source>
        <dbReference type="Proteomes" id="UP000762676"/>
    </source>
</evidence>
<dbReference type="Proteomes" id="UP000762676">
    <property type="component" value="Unassembled WGS sequence"/>
</dbReference>
<evidence type="ECO:0000256" key="1">
    <source>
        <dbReference type="SAM" id="SignalP"/>
    </source>
</evidence>
<name>A0AAV4HTK0_9GAST</name>
<feature type="signal peptide" evidence="1">
    <location>
        <begin position="1"/>
        <end position="31"/>
    </location>
</feature>
<organism evidence="2 3">
    <name type="scientific">Elysia marginata</name>
    <dbReference type="NCBI Taxonomy" id="1093978"/>
    <lineage>
        <taxon>Eukaryota</taxon>
        <taxon>Metazoa</taxon>
        <taxon>Spiralia</taxon>
        <taxon>Lophotrochozoa</taxon>
        <taxon>Mollusca</taxon>
        <taxon>Gastropoda</taxon>
        <taxon>Heterobranchia</taxon>
        <taxon>Euthyneura</taxon>
        <taxon>Panpulmonata</taxon>
        <taxon>Sacoglossa</taxon>
        <taxon>Placobranchoidea</taxon>
        <taxon>Plakobranchidae</taxon>
        <taxon>Elysia</taxon>
    </lineage>
</organism>
<comment type="caution">
    <text evidence="2">The sequence shown here is derived from an EMBL/GenBank/DDBJ whole genome shotgun (WGS) entry which is preliminary data.</text>
</comment>
<proteinExistence type="predicted"/>
<accession>A0AAV4HTK0</accession>
<gene>
    <name evidence="2" type="ORF">ElyMa_001079500</name>
</gene>